<reference evidence="2 3" key="1">
    <citation type="submission" date="2021-03" db="EMBL/GenBank/DDBJ databases">
        <title>Winogradskyella sp. nov., isolated from costal sediment.</title>
        <authorList>
            <person name="Gao C."/>
        </authorList>
    </citation>
    <scope>NUCLEOTIDE SEQUENCE [LARGE SCALE GENOMIC DNA]</scope>
    <source>
        <strain evidence="2 3">DF17</strain>
    </source>
</reference>
<feature type="domain" description="Sulfatase-modifying factor enzyme-like" evidence="1">
    <location>
        <begin position="81"/>
        <end position="388"/>
    </location>
</feature>
<dbReference type="InterPro" id="IPR051043">
    <property type="entry name" value="Sulfatase_Mod_Factor_Kinase"/>
</dbReference>
<dbReference type="PANTHER" id="PTHR23150">
    <property type="entry name" value="SULFATASE MODIFYING FACTOR 1, 2"/>
    <property type="match status" value="1"/>
</dbReference>
<evidence type="ECO:0000313" key="3">
    <source>
        <dbReference type="Proteomes" id="UP000676776"/>
    </source>
</evidence>
<dbReference type="InterPro" id="IPR016187">
    <property type="entry name" value="CTDL_fold"/>
</dbReference>
<sequence>MRALIMMFISILVFSCKNEKQNTTGQEKVESKTDCHPAGGRSQILTSLDTTSNQSIATQKNDILISKEINTSNSSYTDTPDGMVLIPSGQFMMGAKGNLALRREYPRHPVKVDSFYMDSHEVTNAEFRAFVEATGYVTIAERPIDWEELKKQVPPGTPKPPEEALRPGSLVFTPPLQQVTDLSNYFQWWQWTNYTDWKHPDGPDSSIEGKDNHPVVHIAYADALAYAKWAGKRLPTEAEWEYAANGTLDDPIYPWGNKDVNALPYECNFYQGRFPNTNTGEDGYVTTAPVGSFAANGYGLFDMGGNVWEITADNFDEEYYSMLSTTAANINPKGSDRSYYSANPYAKFTVIKGGSFLCNDSYCASYRVSAKMPLETDSAMNHVGFRCVADISK</sequence>
<dbReference type="Pfam" id="PF03781">
    <property type="entry name" value="FGE-sulfatase"/>
    <property type="match status" value="1"/>
</dbReference>
<accession>A0ABS3T6F2</accession>
<keyword evidence="3" id="KW-1185">Reference proteome</keyword>
<gene>
    <name evidence="2" type="ORF">J4050_11850</name>
</gene>
<dbReference type="PROSITE" id="PS51257">
    <property type="entry name" value="PROKAR_LIPOPROTEIN"/>
    <property type="match status" value="1"/>
</dbReference>
<dbReference type="Gene3D" id="3.90.1580.10">
    <property type="entry name" value="paralog of FGE (formylglycine-generating enzyme)"/>
    <property type="match status" value="1"/>
</dbReference>
<dbReference type="Proteomes" id="UP000676776">
    <property type="component" value="Unassembled WGS sequence"/>
</dbReference>
<name>A0ABS3T6F2_9FLAO</name>
<dbReference type="PANTHER" id="PTHR23150:SF19">
    <property type="entry name" value="FORMYLGLYCINE-GENERATING ENZYME"/>
    <property type="match status" value="1"/>
</dbReference>
<evidence type="ECO:0000313" key="2">
    <source>
        <dbReference type="EMBL" id="MBO3117446.1"/>
    </source>
</evidence>
<dbReference type="InterPro" id="IPR042095">
    <property type="entry name" value="SUMF_sf"/>
</dbReference>
<proteinExistence type="predicted"/>
<protein>
    <submittedName>
        <fullName evidence="2">Formylglycine-generating enzyme family protein</fullName>
    </submittedName>
</protein>
<dbReference type="EMBL" id="JAGEVF010000009">
    <property type="protein sequence ID" value="MBO3117446.1"/>
    <property type="molecule type" value="Genomic_DNA"/>
</dbReference>
<comment type="caution">
    <text evidence="2">The sequence shown here is derived from an EMBL/GenBank/DDBJ whole genome shotgun (WGS) entry which is preliminary data.</text>
</comment>
<organism evidence="2 3">
    <name type="scientific">Winogradskyella pelagia</name>
    <dbReference type="NCBI Taxonomy" id="2819984"/>
    <lineage>
        <taxon>Bacteria</taxon>
        <taxon>Pseudomonadati</taxon>
        <taxon>Bacteroidota</taxon>
        <taxon>Flavobacteriia</taxon>
        <taxon>Flavobacteriales</taxon>
        <taxon>Flavobacteriaceae</taxon>
        <taxon>Winogradskyella</taxon>
    </lineage>
</organism>
<dbReference type="RefSeq" id="WP_208154798.1">
    <property type="nucleotide sequence ID" value="NZ_JAGEVF010000009.1"/>
</dbReference>
<evidence type="ECO:0000259" key="1">
    <source>
        <dbReference type="Pfam" id="PF03781"/>
    </source>
</evidence>
<dbReference type="InterPro" id="IPR005532">
    <property type="entry name" value="SUMF_dom"/>
</dbReference>
<dbReference type="SUPFAM" id="SSF56436">
    <property type="entry name" value="C-type lectin-like"/>
    <property type="match status" value="1"/>
</dbReference>